<reference evidence="1 2" key="1">
    <citation type="journal article" date="2015" name="Stand. Genomic Sci.">
        <title>Genomic Encyclopedia of Bacterial and Archaeal Type Strains, Phase III: the genomes of soil and plant-associated and newly described type strains.</title>
        <authorList>
            <person name="Whitman W.B."/>
            <person name="Woyke T."/>
            <person name="Klenk H.P."/>
            <person name="Zhou Y."/>
            <person name="Lilburn T.G."/>
            <person name="Beck B.J."/>
            <person name="De Vos P."/>
            <person name="Vandamme P."/>
            <person name="Eisen J.A."/>
            <person name="Garrity G."/>
            <person name="Hugenholtz P."/>
            <person name="Kyrpides N.C."/>
        </authorList>
    </citation>
    <scope>NUCLEOTIDE SEQUENCE [LARGE SCALE GENOMIC DNA]</scope>
    <source>
        <strain evidence="1 2">CGMCC 1.7748</strain>
    </source>
</reference>
<comment type="caution">
    <text evidence="1">The sequence shown here is derived from an EMBL/GenBank/DDBJ whole genome shotgun (WGS) entry which is preliminary data.</text>
</comment>
<dbReference type="AlphaFoldDB" id="A0A562K848"/>
<evidence type="ECO:0000313" key="2">
    <source>
        <dbReference type="Proteomes" id="UP000316624"/>
    </source>
</evidence>
<gene>
    <name evidence="1" type="ORF">IQ35_03122</name>
</gene>
<protein>
    <submittedName>
        <fullName evidence="1">Uncharacterized protein</fullName>
    </submittedName>
</protein>
<evidence type="ECO:0000313" key="1">
    <source>
        <dbReference type="EMBL" id="TWH91609.1"/>
    </source>
</evidence>
<name>A0A562K848_SPHWJ</name>
<sequence>MSVPDLTDEIEWTDDEIATGLERLSVSLGLALRIEGEPGFWHGRFFQDEAHTPWGHRVFFSRARKQVEARRDIYGQFVDVLGHIFGDASADNGSSAHH</sequence>
<proteinExistence type="predicted"/>
<organism evidence="1 2">
    <name type="scientific">Sphingobium wenxiniae (strain DSM 21828 / CGMCC 1.7748 / JZ-1)</name>
    <dbReference type="NCBI Taxonomy" id="595605"/>
    <lineage>
        <taxon>Bacteria</taxon>
        <taxon>Pseudomonadati</taxon>
        <taxon>Pseudomonadota</taxon>
        <taxon>Alphaproteobacteria</taxon>
        <taxon>Sphingomonadales</taxon>
        <taxon>Sphingomonadaceae</taxon>
        <taxon>Sphingobium</taxon>
    </lineage>
</organism>
<accession>A0A562K848</accession>
<dbReference type="EMBL" id="VLKK01000014">
    <property type="protein sequence ID" value="TWH91609.1"/>
    <property type="molecule type" value="Genomic_DNA"/>
</dbReference>
<dbReference type="Proteomes" id="UP000316624">
    <property type="component" value="Unassembled WGS sequence"/>
</dbReference>
<keyword evidence="2" id="KW-1185">Reference proteome</keyword>